<dbReference type="GO" id="GO:0016758">
    <property type="term" value="F:hexosyltransferase activity"/>
    <property type="evidence" value="ECO:0007669"/>
    <property type="project" value="UniProtKB-ARBA"/>
</dbReference>
<feature type="domain" description="Erythromycin biosynthesis protein CIII-like C-terminal" evidence="2">
    <location>
        <begin position="286"/>
        <end position="426"/>
    </location>
</feature>
<dbReference type="InterPro" id="IPR010610">
    <property type="entry name" value="EryCIII-like_C"/>
</dbReference>
<dbReference type="SUPFAM" id="SSF53756">
    <property type="entry name" value="UDP-Glycosyltransferase/glycogen phosphorylase"/>
    <property type="match status" value="1"/>
</dbReference>
<dbReference type="FunFam" id="3.40.50.2000:FF:000072">
    <property type="entry name" value="Glycosyl transferase"/>
    <property type="match status" value="1"/>
</dbReference>
<reference evidence="3 4" key="1">
    <citation type="submission" date="2018-10" db="EMBL/GenBank/DDBJ databases">
        <title>Sequencing the genomes of 1000 actinobacteria strains.</title>
        <authorList>
            <person name="Klenk H.-P."/>
        </authorList>
    </citation>
    <scope>NUCLEOTIDE SEQUENCE [LARGE SCALE GENOMIC DNA]</scope>
    <source>
        <strain evidence="3 4">DSM 45175</strain>
    </source>
</reference>
<sequence length="431" mass="46725">MVRVIVGASPIAGHFAPMRAIAENLVQRGYPVTVLTGSQFRDPVERTGARFVALPGLADYDLSRFAEMYVEAGAPSGPDEPNFAFRRLFLDPSADQHRAVQELLAEAGDEPVVVIAETGFGGPRMTRLGVPGREPAGLIGIGVTPLTLTSVDTAPYGTGLPPDSSPEGRERNRVANRRRQETYYGNIQRYVERMWRALGAEGDLPFVMDSAVLQSDYFLQLSIASVEYPRSDAPKSLRYIGTLPTHAGSTVPLPPWWGEVAAARRVIAVTQGTAANRDFSELIEPTLRALAGVDALVVATLGRPARLTGMPANARLAEFIPFDELLRHTDLLVTNGGYGGMQQALSHGVPMVLAGQSEDKREGTARVAWSGAAINLATQRPTEADIRAAVDAVLTEPRYRDRARELQAEYARHDAFQEIADTVDELAARSR</sequence>
<dbReference type="RefSeq" id="WP_121156432.1">
    <property type="nucleotide sequence ID" value="NZ_RBKT01000001.1"/>
</dbReference>
<accession>A0A495JI23</accession>
<feature type="region of interest" description="Disordered" evidence="1">
    <location>
        <begin position="152"/>
        <end position="177"/>
    </location>
</feature>
<dbReference type="OrthoDB" id="6620093at2"/>
<protein>
    <submittedName>
        <fullName evidence="3">UDP:flavonoid glycosyltransferase YjiC (YdhE family)</fullName>
    </submittedName>
</protein>
<dbReference type="Gene3D" id="3.40.50.2000">
    <property type="entry name" value="Glycogen Phosphorylase B"/>
    <property type="match status" value="2"/>
</dbReference>
<dbReference type="GO" id="GO:0008194">
    <property type="term" value="F:UDP-glycosyltransferase activity"/>
    <property type="evidence" value="ECO:0007669"/>
    <property type="project" value="InterPro"/>
</dbReference>
<dbReference type="CDD" id="cd03784">
    <property type="entry name" value="GT1_Gtf-like"/>
    <property type="match status" value="1"/>
</dbReference>
<keyword evidence="3" id="KW-0808">Transferase</keyword>
<dbReference type="PANTHER" id="PTHR21015:SF22">
    <property type="entry name" value="GLYCOSYLTRANSFERASE"/>
    <property type="match status" value="1"/>
</dbReference>
<evidence type="ECO:0000256" key="1">
    <source>
        <dbReference type="SAM" id="MobiDB-lite"/>
    </source>
</evidence>
<evidence type="ECO:0000313" key="3">
    <source>
        <dbReference type="EMBL" id="RKR87699.1"/>
    </source>
</evidence>
<gene>
    <name evidence="3" type="ORF">BDK92_1991</name>
</gene>
<dbReference type="InterPro" id="IPR002213">
    <property type="entry name" value="UDP_glucos_trans"/>
</dbReference>
<dbReference type="PANTHER" id="PTHR21015">
    <property type="entry name" value="UDP-N-ACETYLGLUCOSAMINE--N-ACETYLMURAMYL-(PENTAPEPTIDE) PYROPHOSPHORYL-UNDECAPRENOL N-ACETYLGLUCOSAMINE TRANSFERASE 1"/>
    <property type="match status" value="1"/>
</dbReference>
<evidence type="ECO:0000313" key="4">
    <source>
        <dbReference type="Proteomes" id="UP000277671"/>
    </source>
</evidence>
<dbReference type="Proteomes" id="UP000277671">
    <property type="component" value="Unassembled WGS sequence"/>
</dbReference>
<organism evidence="3 4">
    <name type="scientific">Micromonospora pisi</name>
    <dbReference type="NCBI Taxonomy" id="589240"/>
    <lineage>
        <taxon>Bacteria</taxon>
        <taxon>Bacillati</taxon>
        <taxon>Actinomycetota</taxon>
        <taxon>Actinomycetes</taxon>
        <taxon>Micromonosporales</taxon>
        <taxon>Micromonosporaceae</taxon>
        <taxon>Micromonospora</taxon>
    </lineage>
</organism>
<proteinExistence type="predicted"/>
<keyword evidence="4" id="KW-1185">Reference proteome</keyword>
<dbReference type="AlphaFoldDB" id="A0A495JI23"/>
<feature type="compositionally biased region" description="Basic and acidic residues" evidence="1">
    <location>
        <begin position="166"/>
        <end position="177"/>
    </location>
</feature>
<comment type="caution">
    <text evidence="3">The sequence shown here is derived from an EMBL/GenBank/DDBJ whole genome shotgun (WGS) entry which is preliminary data.</text>
</comment>
<name>A0A495JI23_9ACTN</name>
<dbReference type="Pfam" id="PF06722">
    <property type="entry name" value="EryCIII-like_C"/>
    <property type="match status" value="1"/>
</dbReference>
<dbReference type="EMBL" id="RBKT01000001">
    <property type="protein sequence ID" value="RKR87699.1"/>
    <property type="molecule type" value="Genomic_DNA"/>
</dbReference>
<evidence type="ECO:0000259" key="2">
    <source>
        <dbReference type="Pfam" id="PF06722"/>
    </source>
</evidence>